<keyword evidence="5" id="KW-0479">Metal-binding</keyword>
<dbReference type="CDD" id="cd15720">
    <property type="entry name" value="FYVE_Hrs"/>
    <property type="match status" value="1"/>
</dbReference>
<feature type="domain" description="VHS" evidence="11">
    <location>
        <begin position="14"/>
        <end position="141"/>
    </location>
</feature>
<feature type="region of interest" description="Disordered" evidence="9">
    <location>
        <begin position="549"/>
        <end position="866"/>
    </location>
</feature>
<dbReference type="Gene3D" id="1.25.40.90">
    <property type="match status" value="1"/>
</dbReference>
<dbReference type="PROSITE" id="PS50178">
    <property type="entry name" value="ZF_FYVE"/>
    <property type="match status" value="1"/>
</dbReference>
<keyword evidence="13" id="KW-1185">Reference proteome</keyword>
<dbReference type="PROSITE" id="PS50179">
    <property type="entry name" value="VHS"/>
    <property type="match status" value="1"/>
</dbReference>
<evidence type="ECO:0000256" key="4">
    <source>
        <dbReference type="ARBA" id="ARBA00022553"/>
    </source>
</evidence>
<feature type="compositionally biased region" description="Low complexity" evidence="9">
    <location>
        <begin position="817"/>
        <end position="849"/>
    </location>
</feature>
<dbReference type="InterPro" id="IPR008942">
    <property type="entry name" value="ENTH_VHS"/>
</dbReference>
<dbReference type="PIRSF" id="PIRSF036956">
    <property type="entry name" value="Hrs_Vps27"/>
    <property type="match status" value="1"/>
</dbReference>
<feature type="compositionally biased region" description="Low complexity" evidence="9">
    <location>
        <begin position="755"/>
        <end position="767"/>
    </location>
</feature>
<dbReference type="SUPFAM" id="SSF57903">
    <property type="entry name" value="FYVE/PHD zinc finger"/>
    <property type="match status" value="1"/>
</dbReference>
<evidence type="ECO:0000256" key="9">
    <source>
        <dbReference type="SAM" id="MobiDB-lite"/>
    </source>
</evidence>
<dbReference type="OrthoDB" id="957735at2759"/>
<keyword evidence="7" id="KW-0862">Zinc</keyword>
<dbReference type="InterPro" id="IPR002014">
    <property type="entry name" value="VHS_dom"/>
</dbReference>
<dbReference type="Pfam" id="PF12210">
    <property type="entry name" value="Hrs_helical"/>
    <property type="match status" value="1"/>
</dbReference>
<dbReference type="EMBL" id="OV696694">
    <property type="protein sequence ID" value="CAH1273440.1"/>
    <property type="molecule type" value="Genomic_DNA"/>
</dbReference>
<dbReference type="FunFam" id="3.30.40.10:FF:000028">
    <property type="entry name" value="Putative hepatocyte growth factor-regulated tyrosine kinase substrate"/>
    <property type="match status" value="1"/>
</dbReference>
<gene>
    <name evidence="12" type="primary">HGS</name>
    <name evidence="12" type="ORF">BLAG_LOCUS24795</name>
</gene>
<feature type="compositionally biased region" description="Polar residues" evidence="9">
    <location>
        <begin position="795"/>
        <end position="806"/>
    </location>
</feature>
<dbReference type="AlphaFoldDB" id="A0A8K0ADB7"/>
<feature type="compositionally biased region" description="Polar residues" evidence="9">
    <location>
        <begin position="721"/>
        <end position="754"/>
    </location>
</feature>
<evidence type="ECO:0000256" key="5">
    <source>
        <dbReference type="ARBA" id="ARBA00022723"/>
    </source>
</evidence>
<feature type="compositionally biased region" description="Low complexity" evidence="9">
    <location>
        <begin position="315"/>
        <end position="328"/>
    </location>
</feature>
<reference evidence="12" key="1">
    <citation type="submission" date="2022-01" db="EMBL/GenBank/DDBJ databases">
        <authorList>
            <person name="Braso-Vives M."/>
        </authorList>
    </citation>
    <scope>NUCLEOTIDE SEQUENCE</scope>
</reference>
<dbReference type="GO" id="GO:0008270">
    <property type="term" value="F:zinc ion binding"/>
    <property type="evidence" value="ECO:0007669"/>
    <property type="project" value="UniProtKB-KW"/>
</dbReference>
<feature type="compositionally biased region" description="Low complexity" evidence="9">
    <location>
        <begin position="623"/>
        <end position="637"/>
    </location>
</feature>
<evidence type="ECO:0000313" key="13">
    <source>
        <dbReference type="Proteomes" id="UP000838412"/>
    </source>
</evidence>
<feature type="compositionally biased region" description="Low complexity" evidence="9">
    <location>
        <begin position="701"/>
        <end position="720"/>
    </location>
</feature>
<feature type="compositionally biased region" description="Polar residues" evidence="9">
    <location>
        <begin position="671"/>
        <end position="700"/>
    </location>
</feature>
<evidence type="ECO:0000313" key="12">
    <source>
        <dbReference type="EMBL" id="CAH1273440.1"/>
    </source>
</evidence>
<dbReference type="GO" id="GO:0043130">
    <property type="term" value="F:ubiquitin binding"/>
    <property type="evidence" value="ECO:0007669"/>
    <property type="project" value="InterPro"/>
</dbReference>
<dbReference type="GO" id="GO:0031623">
    <property type="term" value="P:receptor internalization"/>
    <property type="evidence" value="ECO:0007669"/>
    <property type="project" value="TreeGrafter"/>
</dbReference>
<feature type="region of interest" description="Disordered" evidence="9">
    <location>
        <begin position="285"/>
        <end position="332"/>
    </location>
</feature>
<accession>A0A8K0ADB7</accession>
<dbReference type="InterPro" id="IPR017455">
    <property type="entry name" value="Znf_FYVE-rel"/>
</dbReference>
<dbReference type="SUPFAM" id="SSF48464">
    <property type="entry name" value="ENTH/VHS domain"/>
    <property type="match status" value="1"/>
</dbReference>
<evidence type="ECO:0000256" key="7">
    <source>
        <dbReference type="ARBA" id="ARBA00022833"/>
    </source>
</evidence>
<dbReference type="InterPro" id="IPR013083">
    <property type="entry name" value="Znf_RING/FYVE/PHD"/>
</dbReference>
<dbReference type="Pfam" id="PF00790">
    <property type="entry name" value="VHS"/>
    <property type="match status" value="1"/>
</dbReference>
<dbReference type="Gene3D" id="3.30.40.10">
    <property type="entry name" value="Zinc/RING finger domain, C3HC4 (zinc finger)"/>
    <property type="match status" value="1"/>
</dbReference>
<comment type="subcellular location">
    <subcellularLocation>
        <location evidence="1">Cytoplasm</location>
    </subcellularLocation>
</comment>
<evidence type="ECO:0000259" key="10">
    <source>
        <dbReference type="PROSITE" id="PS50178"/>
    </source>
</evidence>
<feature type="compositionally biased region" description="Low complexity" evidence="9">
    <location>
        <begin position="559"/>
        <end position="591"/>
    </location>
</feature>
<evidence type="ECO:0000256" key="3">
    <source>
        <dbReference type="ARBA" id="ARBA00022490"/>
    </source>
</evidence>
<protein>
    <recommendedName>
        <fullName evidence="2">Hepatocyte growth factor-regulated tyrosine kinase substrate</fullName>
    </recommendedName>
</protein>
<dbReference type="SMART" id="SM00064">
    <property type="entry name" value="FYVE"/>
    <property type="match status" value="1"/>
</dbReference>
<feature type="compositionally biased region" description="Pro residues" evidence="9">
    <location>
        <begin position="592"/>
        <end position="602"/>
    </location>
</feature>
<proteinExistence type="predicted"/>
<dbReference type="Pfam" id="PF01363">
    <property type="entry name" value="FYVE"/>
    <property type="match status" value="1"/>
</dbReference>
<evidence type="ECO:0000256" key="1">
    <source>
        <dbReference type="ARBA" id="ARBA00004496"/>
    </source>
</evidence>
<dbReference type="PANTHER" id="PTHR46275">
    <property type="entry name" value="HEPATOCYTE GROWTH FACTOR-REGULATED TYROSINE KINASE SUBSTRATE"/>
    <property type="match status" value="1"/>
</dbReference>
<feature type="compositionally biased region" description="Pro residues" evidence="9">
    <location>
        <begin position="780"/>
        <end position="792"/>
    </location>
</feature>
<dbReference type="InterPro" id="IPR000306">
    <property type="entry name" value="Znf_FYVE"/>
</dbReference>
<dbReference type="SMART" id="SM00288">
    <property type="entry name" value="VHS"/>
    <property type="match status" value="1"/>
</dbReference>
<feature type="compositionally biased region" description="Low complexity" evidence="9">
    <location>
        <begin position="656"/>
        <end position="670"/>
    </location>
</feature>
<dbReference type="GO" id="GO:0032456">
    <property type="term" value="P:endocytic recycling"/>
    <property type="evidence" value="ECO:0007669"/>
    <property type="project" value="TreeGrafter"/>
</dbReference>
<name>A0A8K0ADB7_BRALA</name>
<dbReference type="CDD" id="cd21387">
    <property type="entry name" value="GAT_Hrs"/>
    <property type="match status" value="1"/>
</dbReference>
<sequence length="866" mass="97828">MFRGGNFDRLLEKATSQLLLEPDWDATLQICDSIRQGDVTPKYAIPAIRKKVYDRNPHVSLYALQVLESVVKNCGSPVHQEIAQKEVMEEMRDLAKRSAENVRNKVLELIQVWSHAFRNEPSYRVVQDTYQIMKMEGCSFPELRESDAMFAAEKAPEWKDGDVCHRCRVQFGMVQRKHHCRACGQVFCGKCSSKNSIIPKFGIEKEVRVCDSCFEELNNLPGLLSRPSAGKAAGKTGEGDLPPEYLNSPLSQQSQVKGESGHMPPSQKDLELQEREELELAIALSQSEAESKDRGPYTNYNNYSSVSTHNSTPPASSSLYNTSSTASNDDSYEMDPELARYLNRSYWEKKQEEVKTSTTTPSAPVASEGAVPNNVPNNAAGSAPVGTVAPQAVAVAKISEKYQNGDVEDEDQQHLVTTLSNNLEIFNNRMKSDMMRGRHIANDTTVQSLFQALNNMHPHLLQQVKELEDKRSYYESLQDKLTQIQDARQALDALRVDYQERLRREAEERERQRQIQMAQKLELMRQKKQEYLEYQRQIALQRMQEQEREMQMRLEQQKQEQQMRQYQQQFPMGSMQQQPMPGQYPQQGMPGQLPPGAMPPQPAQSFSPPQSVEGSPLHTAYRQQPQQPGYQQPVSVANPPPQPAPHPRVAMLNPIQQQQQQQFAPTTQQQMYNQQRVQGYPQQAPVTTVPTSANQGQPMYQQQAGFQQNNQPQSLPPQTQYQAPNSQPSSLPMQQPASLPQFSTGSAPSSIDYAQQQKQQQQQPPQQNFNMQTMANALPPQGPPSGYVPPQPQQNAMYQQGQSIPQQGVPHQMNAGYPMQQMAQVPPQQQQVPPQQQQGPPQQQMQYPQQAPPPTPDAVAELISFD</sequence>
<dbReference type="InterPro" id="IPR017073">
    <property type="entry name" value="HGS/VPS27"/>
</dbReference>
<feature type="compositionally biased region" description="Basic and acidic residues" evidence="9">
    <location>
        <begin position="549"/>
        <end position="558"/>
    </location>
</feature>
<dbReference type="InterPro" id="IPR011011">
    <property type="entry name" value="Znf_FYVE_PHD"/>
</dbReference>
<keyword evidence="4" id="KW-0597">Phosphoprotein</keyword>
<keyword evidence="6 8" id="KW-0863">Zinc-finger</keyword>
<feature type="compositionally biased region" description="Polar residues" evidence="9">
    <location>
        <begin position="298"/>
        <end position="314"/>
    </location>
</feature>
<dbReference type="GO" id="GO:0005769">
    <property type="term" value="C:early endosome"/>
    <property type="evidence" value="ECO:0007669"/>
    <property type="project" value="TreeGrafter"/>
</dbReference>
<dbReference type="CDD" id="cd03569">
    <property type="entry name" value="VHS_Hrs"/>
    <property type="match status" value="1"/>
</dbReference>
<keyword evidence="3" id="KW-0963">Cytoplasm</keyword>
<evidence type="ECO:0000256" key="6">
    <source>
        <dbReference type="ARBA" id="ARBA00022771"/>
    </source>
</evidence>
<evidence type="ECO:0000256" key="8">
    <source>
        <dbReference type="PROSITE-ProRule" id="PRU00091"/>
    </source>
</evidence>
<feature type="region of interest" description="Disordered" evidence="9">
    <location>
        <begin position="225"/>
        <end position="268"/>
    </location>
</feature>
<dbReference type="PANTHER" id="PTHR46275:SF1">
    <property type="entry name" value="HEPATOCYTE GROWTH FACTOR-REGULATED TYROSINE KINASE SUBSTRATE"/>
    <property type="match status" value="1"/>
</dbReference>
<dbReference type="Gene3D" id="1.20.5.1940">
    <property type="match status" value="1"/>
</dbReference>
<dbReference type="InterPro" id="IPR024641">
    <property type="entry name" value="HRS_helical"/>
</dbReference>
<evidence type="ECO:0000256" key="2">
    <source>
        <dbReference type="ARBA" id="ARBA00015450"/>
    </source>
</evidence>
<feature type="domain" description="FYVE-type" evidence="10">
    <location>
        <begin position="158"/>
        <end position="218"/>
    </location>
</feature>
<dbReference type="GO" id="GO:0035091">
    <property type="term" value="F:phosphatidylinositol binding"/>
    <property type="evidence" value="ECO:0007669"/>
    <property type="project" value="InterPro"/>
</dbReference>
<feature type="compositionally biased region" description="Polar residues" evidence="9">
    <location>
        <begin position="248"/>
        <end position="257"/>
    </location>
</feature>
<evidence type="ECO:0000259" key="11">
    <source>
        <dbReference type="PROSITE" id="PS50179"/>
    </source>
</evidence>
<organism evidence="12 13">
    <name type="scientific">Branchiostoma lanceolatum</name>
    <name type="common">Common lancelet</name>
    <name type="synonym">Amphioxus lanceolatum</name>
    <dbReference type="NCBI Taxonomy" id="7740"/>
    <lineage>
        <taxon>Eukaryota</taxon>
        <taxon>Metazoa</taxon>
        <taxon>Chordata</taxon>
        <taxon>Cephalochordata</taxon>
        <taxon>Leptocardii</taxon>
        <taxon>Amphioxiformes</taxon>
        <taxon>Branchiostomatidae</taxon>
        <taxon>Branchiostoma</taxon>
    </lineage>
</organism>
<dbReference type="Proteomes" id="UP000838412">
    <property type="component" value="Chromosome 9"/>
</dbReference>